<dbReference type="Proteomes" id="UP000433406">
    <property type="component" value="Unassembled WGS sequence"/>
</dbReference>
<sequence length="47" mass="5787">MYAATRPRPRGSWRALSREQKQARLQRLRERQRREVELEIRRLGPLD</sequence>
<evidence type="ECO:0000313" key="2">
    <source>
        <dbReference type="Proteomes" id="UP000433406"/>
    </source>
</evidence>
<accession>A0A6I3IZ90</accession>
<protein>
    <submittedName>
        <fullName evidence="1">Uncharacterized protein</fullName>
    </submittedName>
</protein>
<dbReference type="EMBL" id="WLCI01000003">
    <property type="protein sequence ID" value="MTB94021.1"/>
    <property type="molecule type" value="Genomic_DNA"/>
</dbReference>
<proteinExistence type="predicted"/>
<evidence type="ECO:0000313" key="1">
    <source>
        <dbReference type="EMBL" id="MTB94021.1"/>
    </source>
</evidence>
<comment type="caution">
    <text evidence="1">The sequence shown here is derived from an EMBL/GenBank/DDBJ whole genome shotgun (WGS) entry which is preliminary data.</text>
</comment>
<name>A0A6I3IZ90_9ACTN</name>
<reference evidence="1 2" key="1">
    <citation type="submission" date="2019-10" db="EMBL/GenBank/DDBJ databases">
        <title>Nocardioides novel species isolated from the excrement of Marmot.</title>
        <authorList>
            <person name="Zhang G."/>
        </authorList>
    </citation>
    <scope>NUCLEOTIDE SEQUENCE [LARGE SCALE GENOMIC DNA]</scope>
    <source>
        <strain evidence="2">zg-579</strain>
    </source>
</reference>
<dbReference type="RefSeq" id="WP_154613806.1">
    <property type="nucleotide sequence ID" value="NZ_CP053660.1"/>
</dbReference>
<gene>
    <name evidence="1" type="ORF">GGQ22_02900</name>
</gene>
<keyword evidence="2" id="KW-1185">Reference proteome</keyword>
<organism evidence="1 2">
    <name type="scientific">Nocardioides marmotae</name>
    <dbReference type="NCBI Taxonomy" id="2663857"/>
    <lineage>
        <taxon>Bacteria</taxon>
        <taxon>Bacillati</taxon>
        <taxon>Actinomycetota</taxon>
        <taxon>Actinomycetes</taxon>
        <taxon>Propionibacteriales</taxon>
        <taxon>Nocardioidaceae</taxon>
        <taxon>Nocardioides</taxon>
    </lineage>
</organism>
<dbReference type="AlphaFoldDB" id="A0A6I3IZ90"/>